<dbReference type="Proteomes" id="UP000597444">
    <property type="component" value="Unassembled WGS sequence"/>
</dbReference>
<evidence type="ECO:0000256" key="2">
    <source>
        <dbReference type="ARBA" id="ARBA00022448"/>
    </source>
</evidence>
<feature type="transmembrane region" description="Helical" evidence="7">
    <location>
        <begin position="9"/>
        <end position="28"/>
    </location>
</feature>
<dbReference type="PROSITE" id="PS51257">
    <property type="entry name" value="PROKAR_LIPOPROTEIN"/>
    <property type="match status" value="1"/>
</dbReference>
<organism evidence="8 9">
    <name type="scientific">Reticulibacter mediterranei</name>
    <dbReference type="NCBI Taxonomy" id="2778369"/>
    <lineage>
        <taxon>Bacteria</taxon>
        <taxon>Bacillati</taxon>
        <taxon>Chloroflexota</taxon>
        <taxon>Ktedonobacteria</taxon>
        <taxon>Ktedonobacterales</taxon>
        <taxon>Reticulibacteraceae</taxon>
        <taxon>Reticulibacter</taxon>
    </lineage>
</organism>
<proteinExistence type="inferred from homology"/>
<name>A0A8J3J101_9CHLR</name>
<reference evidence="8" key="1">
    <citation type="submission" date="2020-10" db="EMBL/GenBank/DDBJ databases">
        <title>Taxonomic study of unclassified bacteria belonging to the class Ktedonobacteria.</title>
        <authorList>
            <person name="Yabe S."/>
            <person name="Wang C.M."/>
            <person name="Zheng Y."/>
            <person name="Sakai Y."/>
            <person name="Cavaletti L."/>
            <person name="Monciardini P."/>
            <person name="Donadio S."/>
        </authorList>
    </citation>
    <scope>NUCLEOTIDE SEQUENCE</scope>
    <source>
        <strain evidence="8">ID150040</strain>
    </source>
</reference>
<dbReference type="InterPro" id="IPR034294">
    <property type="entry name" value="Aquaporin_transptr"/>
</dbReference>
<feature type="transmembrane region" description="Helical" evidence="7">
    <location>
        <begin position="194"/>
        <end position="217"/>
    </location>
</feature>
<dbReference type="PRINTS" id="PR00783">
    <property type="entry name" value="MINTRINSICP"/>
</dbReference>
<dbReference type="InterPro" id="IPR000425">
    <property type="entry name" value="MIP"/>
</dbReference>
<gene>
    <name evidence="8" type="ORF">KSF_096640</name>
</gene>
<dbReference type="Pfam" id="PF00230">
    <property type="entry name" value="MIP"/>
    <property type="match status" value="1"/>
</dbReference>
<comment type="similarity">
    <text evidence="6">Belongs to the MIP/aquaporin (TC 1.A.8) family.</text>
</comment>
<accession>A0A8J3J101</accession>
<evidence type="ECO:0000256" key="4">
    <source>
        <dbReference type="ARBA" id="ARBA00022989"/>
    </source>
</evidence>
<evidence type="ECO:0000256" key="7">
    <source>
        <dbReference type="SAM" id="Phobius"/>
    </source>
</evidence>
<comment type="subcellular location">
    <subcellularLocation>
        <location evidence="1">Membrane</location>
        <topology evidence="1">Multi-pass membrane protein</topology>
    </subcellularLocation>
</comment>
<dbReference type="Gene3D" id="1.20.1080.10">
    <property type="entry name" value="Glycerol uptake facilitator protein"/>
    <property type="match status" value="1"/>
</dbReference>
<dbReference type="EMBL" id="BNJK01000002">
    <property type="protein sequence ID" value="GHO99616.1"/>
    <property type="molecule type" value="Genomic_DNA"/>
</dbReference>
<keyword evidence="2 6" id="KW-0813">Transport</keyword>
<feature type="transmembrane region" description="Helical" evidence="7">
    <location>
        <begin position="155"/>
        <end position="174"/>
    </location>
</feature>
<dbReference type="AlphaFoldDB" id="A0A8J3J101"/>
<evidence type="ECO:0000256" key="1">
    <source>
        <dbReference type="ARBA" id="ARBA00004141"/>
    </source>
</evidence>
<dbReference type="PANTHER" id="PTHR45724:SF13">
    <property type="entry name" value="AQUAPORIN NIP1-1-RELATED"/>
    <property type="match status" value="1"/>
</dbReference>
<keyword evidence="5 7" id="KW-0472">Membrane</keyword>
<comment type="caution">
    <text evidence="8">The sequence shown here is derived from an EMBL/GenBank/DDBJ whole genome shotgun (WGS) entry which is preliminary data.</text>
</comment>
<keyword evidence="3 6" id="KW-0812">Transmembrane</keyword>
<evidence type="ECO:0000256" key="6">
    <source>
        <dbReference type="RuleBase" id="RU000477"/>
    </source>
</evidence>
<dbReference type="SUPFAM" id="SSF81338">
    <property type="entry name" value="Aquaporin-like"/>
    <property type="match status" value="1"/>
</dbReference>
<protein>
    <submittedName>
        <fullName evidence="8">Aquaporin</fullName>
    </submittedName>
</protein>
<evidence type="ECO:0000313" key="8">
    <source>
        <dbReference type="EMBL" id="GHO99616.1"/>
    </source>
</evidence>
<feature type="transmembrane region" description="Helical" evidence="7">
    <location>
        <begin position="125"/>
        <end position="143"/>
    </location>
</feature>
<dbReference type="NCBIfam" id="TIGR00861">
    <property type="entry name" value="MIP"/>
    <property type="match status" value="1"/>
</dbReference>
<dbReference type="GO" id="GO:0015267">
    <property type="term" value="F:channel activity"/>
    <property type="evidence" value="ECO:0007669"/>
    <property type="project" value="InterPro"/>
</dbReference>
<dbReference type="InterPro" id="IPR023271">
    <property type="entry name" value="Aquaporin-like"/>
</dbReference>
<evidence type="ECO:0000256" key="3">
    <source>
        <dbReference type="ARBA" id="ARBA00022692"/>
    </source>
</evidence>
<evidence type="ECO:0000313" key="9">
    <source>
        <dbReference type="Proteomes" id="UP000597444"/>
    </source>
</evidence>
<dbReference type="PANTHER" id="PTHR45724">
    <property type="entry name" value="AQUAPORIN NIP2-1"/>
    <property type="match status" value="1"/>
</dbReference>
<keyword evidence="4 7" id="KW-1133">Transmembrane helix</keyword>
<sequence>MSATMLRRYGAEVVGTFAYVFLGCGVKIMQRNDQRGVSGFLIYLTFGLALFAMTYALSHISAAPFNPAITFGLAVARRFPWRYVVPYWLAQVSGALLASATHLLFLPQQAQQNHYGATIPTIGTWQALGIEALITFFLMLVAMSTATERRVNRAVVGLAIGLTVTVAGFFAGPLTGGSMNPARSLAPAIFAGGLALQAVWIYWVGPVSGAIAGALLYEVLRGGEAYALAAPEHIFEHLRPRRKP</sequence>
<feature type="transmembrane region" description="Helical" evidence="7">
    <location>
        <begin position="84"/>
        <end position="105"/>
    </location>
</feature>
<feature type="transmembrane region" description="Helical" evidence="7">
    <location>
        <begin position="40"/>
        <end position="63"/>
    </location>
</feature>
<keyword evidence="9" id="KW-1185">Reference proteome</keyword>
<dbReference type="RefSeq" id="WP_220210254.1">
    <property type="nucleotide sequence ID" value="NZ_BNJK01000002.1"/>
</dbReference>
<evidence type="ECO:0000256" key="5">
    <source>
        <dbReference type="ARBA" id="ARBA00023136"/>
    </source>
</evidence>
<dbReference type="GO" id="GO:0016020">
    <property type="term" value="C:membrane"/>
    <property type="evidence" value="ECO:0007669"/>
    <property type="project" value="UniProtKB-SubCell"/>
</dbReference>